<gene>
    <name evidence="1" type="ORF">AB5L97_00265</name>
</gene>
<evidence type="ECO:0000313" key="1">
    <source>
        <dbReference type="EMBL" id="XDP45497.1"/>
    </source>
</evidence>
<name>A0AB39L4S6_9MICC</name>
<organism evidence="1">
    <name type="scientific">Sinomonas puerhi</name>
    <dbReference type="NCBI Taxonomy" id="3238584"/>
    <lineage>
        <taxon>Bacteria</taxon>
        <taxon>Bacillati</taxon>
        <taxon>Actinomycetota</taxon>
        <taxon>Actinomycetes</taxon>
        <taxon>Micrococcales</taxon>
        <taxon>Micrococcaceae</taxon>
        <taxon>Sinomonas</taxon>
    </lineage>
</organism>
<dbReference type="KEGG" id="spue:AB5L97_00265"/>
<dbReference type="AlphaFoldDB" id="A0AB39L4S6"/>
<sequence>MSLTPSCLSLAQRLVESGVPEGLAAVLAHASTAAPRERSGEAAACVLDEQGALRVTTWLEAQLAAGMSSREALVTILGAAALLFGAEEAGRLVLSHMPSAVQALEEMMLESEDAAADDPMLASAAQAEALMLKAALTRAAAEDPGYDHGLYMDESVVLPGFLLAARRGSEAVELNGALVSTPGGLVFVLSDGMLSAETASLLPEGALERGSVAFRLDEIAEAVFLVPDSLTGVEAPTGVDFGRTPDGEVHAYIDVRGHGLLSICLAYSHWPAARQEVLRRRFETLVERVGSALHA</sequence>
<dbReference type="RefSeq" id="WP_369046015.1">
    <property type="nucleotide sequence ID" value="NZ_CP163302.1"/>
</dbReference>
<reference evidence="1" key="1">
    <citation type="submission" date="2024-07" db="EMBL/GenBank/DDBJ databases">
        <authorList>
            <person name="fu j."/>
        </authorList>
    </citation>
    <scope>NUCLEOTIDE SEQUENCE</scope>
    <source>
        <strain evidence="1">P10A9</strain>
    </source>
</reference>
<accession>A0AB39L4S6</accession>
<proteinExistence type="predicted"/>
<protein>
    <submittedName>
        <fullName evidence="1">Uncharacterized protein</fullName>
    </submittedName>
</protein>
<dbReference type="EMBL" id="CP163302">
    <property type="protein sequence ID" value="XDP45497.1"/>
    <property type="molecule type" value="Genomic_DNA"/>
</dbReference>